<dbReference type="EMBL" id="MDEE01000097">
    <property type="protein sequence ID" value="PPU43914.1"/>
    <property type="molecule type" value="Genomic_DNA"/>
</dbReference>
<keyword evidence="1" id="KW-0732">Signal</keyword>
<feature type="chain" id="PRO_5015733921" description="Lysozyme inhibitor LprI-like N-terminal domain-containing protein" evidence="1">
    <location>
        <begin position="23"/>
        <end position="147"/>
    </location>
</feature>
<proteinExistence type="predicted"/>
<dbReference type="Proteomes" id="UP000238908">
    <property type="component" value="Unassembled WGS sequence"/>
</dbReference>
<protein>
    <recommendedName>
        <fullName evidence="2">Lysozyme inhibitor LprI-like N-terminal domain-containing protein</fullName>
    </recommendedName>
</protein>
<evidence type="ECO:0000259" key="2">
    <source>
        <dbReference type="Pfam" id="PF07007"/>
    </source>
</evidence>
<feature type="domain" description="Lysozyme inhibitor LprI-like N-terminal" evidence="2">
    <location>
        <begin position="46"/>
        <end position="136"/>
    </location>
</feature>
<dbReference type="AlphaFoldDB" id="A0A2S7BFA3"/>
<evidence type="ECO:0000313" key="4">
    <source>
        <dbReference type="Proteomes" id="UP000238908"/>
    </source>
</evidence>
<accession>A0A2S7BFA3</accession>
<organism evidence="3 4">
    <name type="scientific">Xanthomonas dyei</name>
    <dbReference type="NCBI Taxonomy" id="743699"/>
    <lineage>
        <taxon>Bacteria</taxon>
        <taxon>Pseudomonadati</taxon>
        <taxon>Pseudomonadota</taxon>
        <taxon>Gammaproteobacteria</taxon>
        <taxon>Lysobacterales</taxon>
        <taxon>Lysobacteraceae</taxon>
        <taxon>Xanthomonas</taxon>
    </lineage>
</organism>
<evidence type="ECO:0000313" key="3">
    <source>
        <dbReference type="EMBL" id="PPU43914.1"/>
    </source>
</evidence>
<gene>
    <name evidence="3" type="ORF">XdyCFBP7245_23160</name>
</gene>
<dbReference type="Gene3D" id="1.20.1270.180">
    <property type="match status" value="1"/>
</dbReference>
<dbReference type="RefSeq" id="WP_104617703.1">
    <property type="nucleotide sequence ID" value="NZ_JBHLXZ010000105.1"/>
</dbReference>
<dbReference type="Pfam" id="PF07007">
    <property type="entry name" value="LprI"/>
    <property type="match status" value="1"/>
</dbReference>
<comment type="caution">
    <text evidence="3">The sequence shown here is derived from an EMBL/GenBank/DDBJ whole genome shotgun (WGS) entry which is preliminary data.</text>
</comment>
<feature type="signal peptide" evidence="1">
    <location>
        <begin position="1"/>
        <end position="22"/>
    </location>
</feature>
<name>A0A2S7BFA3_9XANT</name>
<sequence>MKTAATIFAICLVLFVDGGALASENTAQIIKRQAPKGITSAFYECIEEAESDNVALAACQSKEKKRQDTRLNAAYKLLLSKQRNTSKDNLVRAERAWLELHGTSKAFESSLYGGEIVSSFQVMQNEIFRLCERANTLEEYLSIADDR</sequence>
<evidence type="ECO:0000256" key="1">
    <source>
        <dbReference type="SAM" id="SignalP"/>
    </source>
</evidence>
<dbReference type="InterPro" id="IPR009739">
    <property type="entry name" value="LprI-like_N"/>
</dbReference>
<reference evidence="3 4" key="1">
    <citation type="submission" date="2016-08" db="EMBL/GenBank/DDBJ databases">
        <authorList>
            <person name="Seilhamer J.J."/>
        </authorList>
    </citation>
    <scope>NUCLEOTIDE SEQUENCE [LARGE SCALE GENOMIC DNA]</scope>
    <source>
        <strain evidence="3 4">CFBP7245</strain>
    </source>
</reference>